<comment type="caution">
    <text evidence="4">The sequence shown here is derived from an EMBL/GenBank/DDBJ whole genome shotgun (WGS) entry which is preliminary data.</text>
</comment>
<dbReference type="PRINTS" id="PR00081">
    <property type="entry name" value="GDHRDH"/>
</dbReference>
<dbReference type="EMBL" id="JAAGXA010000002">
    <property type="protein sequence ID" value="NEN77365.1"/>
    <property type="molecule type" value="Genomic_DNA"/>
</dbReference>
<evidence type="ECO:0000256" key="1">
    <source>
        <dbReference type="ARBA" id="ARBA00006484"/>
    </source>
</evidence>
<evidence type="ECO:0000256" key="3">
    <source>
        <dbReference type="RuleBase" id="RU000363"/>
    </source>
</evidence>
<dbReference type="Proteomes" id="UP000468687">
    <property type="component" value="Unassembled WGS sequence"/>
</dbReference>
<keyword evidence="2" id="KW-0560">Oxidoreductase</keyword>
<reference evidence="4 5" key="1">
    <citation type="journal article" date="2014" name="Int. J. Syst. Evol. Microbiol.">
        <title>Nocardioides zeae sp. nov., isolated from the stem of Zea mays.</title>
        <authorList>
            <person name="Glaeser S.P."/>
            <person name="McInroy J.A."/>
            <person name="Busse H.J."/>
            <person name="Kampfer P."/>
        </authorList>
    </citation>
    <scope>NUCLEOTIDE SEQUENCE [LARGE SCALE GENOMIC DNA]</scope>
    <source>
        <strain evidence="4 5">JCM 30728</strain>
    </source>
</reference>
<organism evidence="4 5">
    <name type="scientific">Nocardioides zeae</name>
    <dbReference type="NCBI Taxonomy" id="1457234"/>
    <lineage>
        <taxon>Bacteria</taxon>
        <taxon>Bacillati</taxon>
        <taxon>Actinomycetota</taxon>
        <taxon>Actinomycetes</taxon>
        <taxon>Propionibacteriales</taxon>
        <taxon>Nocardioidaceae</taxon>
        <taxon>Nocardioides</taxon>
    </lineage>
</organism>
<evidence type="ECO:0000256" key="2">
    <source>
        <dbReference type="ARBA" id="ARBA00023002"/>
    </source>
</evidence>
<gene>
    <name evidence="4" type="ORF">G3T38_03650</name>
</gene>
<comment type="similarity">
    <text evidence="1 3">Belongs to the short-chain dehydrogenases/reductases (SDR) family.</text>
</comment>
<dbReference type="PANTHER" id="PTHR43391:SF82">
    <property type="entry name" value="OXIDOREDUCTASE SADH-RELATED"/>
    <property type="match status" value="1"/>
</dbReference>
<dbReference type="FunFam" id="3.40.50.720:FF:000084">
    <property type="entry name" value="Short-chain dehydrogenase reductase"/>
    <property type="match status" value="1"/>
</dbReference>
<dbReference type="InterPro" id="IPR020904">
    <property type="entry name" value="Sc_DH/Rdtase_CS"/>
</dbReference>
<protein>
    <submittedName>
        <fullName evidence="4">SDR family NAD(P)-dependent oxidoreductase</fullName>
    </submittedName>
</protein>
<dbReference type="GO" id="GO:0016491">
    <property type="term" value="F:oxidoreductase activity"/>
    <property type="evidence" value="ECO:0007669"/>
    <property type="project" value="UniProtKB-KW"/>
</dbReference>
<proteinExistence type="inferred from homology"/>
<sequence>MKSLDDKVVVITGAGSGIGRALAVNAAGRGAHVAISDVNEAGLAETVELVKGAGARAVRSDTLDVAKRDEIVGYAEAVADQFGRVNVVVNNAGVSMTGNFANMSYEQMEWIVDINFWGVVNGTKEFLPHLVASGDGHVVNISSLFGLISMPGQTLYNSTKYAVRGFTEALREEMLIGKHKVGVTAVHPGGIKTGIVRNGRVTDGDDLEALAKLFDKKLARTSPDDAAAAIVKAVLRNQPRLLIGADAHALHHIGKLLGARYQDVFAFGAKRVLP</sequence>
<keyword evidence="5" id="KW-1185">Reference proteome</keyword>
<dbReference type="AlphaFoldDB" id="A0A6P0HIA8"/>
<dbReference type="SUPFAM" id="SSF51735">
    <property type="entry name" value="NAD(P)-binding Rossmann-fold domains"/>
    <property type="match status" value="1"/>
</dbReference>
<dbReference type="InterPro" id="IPR002347">
    <property type="entry name" value="SDR_fam"/>
</dbReference>
<name>A0A6P0HIA8_9ACTN</name>
<dbReference type="PRINTS" id="PR00080">
    <property type="entry name" value="SDRFAMILY"/>
</dbReference>
<dbReference type="RefSeq" id="WP_163770738.1">
    <property type="nucleotide sequence ID" value="NZ_JAAGXA010000002.1"/>
</dbReference>
<dbReference type="InterPro" id="IPR036291">
    <property type="entry name" value="NAD(P)-bd_dom_sf"/>
</dbReference>
<dbReference type="Pfam" id="PF00106">
    <property type="entry name" value="adh_short"/>
    <property type="match status" value="1"/>
</dbReference>
<dbReference type="Gene3D" id="3.40.50.720">
    <property type="entry name" value="NAD(P)-binding Rossmann-like Domain"/>
    <property type="match status" value="1"/>
</dbReference>
<evidence type="ECO:0000313" key="4">
    <source>
        <dbReference type="EMBL" id="NEN77365.1"/>
    </source>
</evidence>
<dbReference type="PANTHER" id="PTHR43391">
    <property type="entry name" value="RETINOL DEHYDROGENASE-RELATED"/>
    <property type="match status" value="1"/>
</dbReference>
<dbReference type="PROSITE" id="PS00061">
    <property type="entry name" value="ADH_SHORT"/>
    <property type="match status" value="1"/>
</dbReference>
<accession>A0A6P0HIA8</accession>
<evidence type="ECO:0000313" key="5">
    <source>
        <dbReference type="Proteomes" id="UP000468687"/>
    </source>
</evidence>